<feature type="domain" description="Leucine-binding protein" evidence="6">
    <location>
        <begin position="37"/>
        <end position="348"/>
    </location>
</feature>
<keyword evidence="2" id="KW-0813">Transport</keyword>
<accession>A0A1H3TFW2</accession>
<evidence type="ECO:0000256" key="1">
    <source>
        <dbReference type="ARBA" id="ARBA00010062"/>
    </source>
</evidence>
<dbReference type="PROSITE" id="PS51257">
    <property type="entry name" value="PROKAR_LIPOPROTEIN"/>
    <property type="match status" value="1"/>
</dbReference>
<dbReference type="InterPro" id="IPR028082">
    <property type="entry name" value="Peripla_BP_I"/>
</dbReference>
<dbReference type="PANTHER" id="PTHR30483:SF38">
    <property type="entry name" value="BLR7848 PROTEIN"/>
    <property type="match status" value="1"/>
</dbReference>
<keyword evidence="8" id="KW-1185">Reference proteome</keyword>
<dbReference type="Proteomes" id="UP000198891">
    <property type="component" value="Unassembled WGS sequence"/>
</dbReference>
<dbReference type="Pfam" id="PF13458">
    <property type="entry name" value="Peripla_BP_6"/>
    <property type="match status" value="1"/>
</dbReference>
<dbReference type="STRING" id="381665.SAMN05216554_4178"/>
<keyword evidence="3 5" id="KW-0732">Signal</keyword>
<evidence type="ECO:0000313" key="8">
    <source>
        <dbReference type="Proteomes" id="UP000198891"/>
    </source>
</evidence>
<dbReference type="GO" id="GO:0006865">
    <property type="term" value="P:amino acid transport"/>
    <property type="evidence" value="ECO:0007669"/>
    <property type="project" value="UniProtKB-KW"/>
</dbReference>
<keyword evidence="4" id="KW-0029">Amino-acid transport</keyword>
<comment type="similarity">
    <text evidence="1">Belongs to the leucine-binding protein family.</text>
</comment>
<dbReference type="InterPro" id="IPR000709">
    <property type="entry name" value="Leu_Ile_Val-bd"/>
</dbReference>
<reference evidence="7 8" key="1">
    <citation type="submission" date="2016-10" db="EMBL/GenBank/DDBJ databases">
        <authorList>
            <person name="de Groot N.N."/>
        </authorList>
    </citation>
    <scope>NUCLEOTIDE SEQUENCE [LARGE SCALE GENOMIC DNA]</scope>
    <source>
        <strain evidence="7 8">CGMCC 4.3491</strain>
    </source>
</reference>
<dbReference type="RefSeq" id="WP_175494437.1">
    <property type="nucleotide sequence ID" value="NZ_FNPZ01000005.1"/>
</dbReference>
<evidence type="ECO:0000313" key="7">
    <source>
        <dbReference type="EMBL" id="SDZ48990.1"/>
    </source>
</evidence>
<sequence length="398" mass="41052">MKRPFIGLVALGSSAALLLAGCSGTSEDAATASGDDPINITLVYGQTGQFSSFTGNLRKGVDAAVEAINADGGVNGRMIEVLALDDGSDPTQAVSVLTESIDSGGLPDAVIPGSVSNEALALLPLTTEDELFTSTSATNPLVNDPSTYPFVFGNSATQADLVASVVTELKADGVKKLGVVTSGDAFGDSVSSGMQDAAEAAGIEIVDVERPDPAALNLTVEMQRVQAADPDAIYFEFTGYDTIARALEARVAVGATDIPIYGGASVASSPIATLVSEEALEGCQAPASNFTIKQEQEPDYLAPLYEAFAGGNQSVATGGYGWDAIHLIALAFERAGDDTSAQALTDAIVSEDVPADYLAFFPTGTSYTADYRFPELREGSLTLIPCDSEKVDGLYVVD</sequence>
<proteinExistence type="inferred from homology"/>
<dbReference type="SUPFAM" id="SSF53822">
    <property type="entry name" value="Periplasmic binding protein-like I"/>
    <property type="match status" value="1"/>
</dbReference>
<evidence type="ECO:0000259" key="6">
    <source>
        <dbReference type="Pfam" id="PF13458"/>
    </source>
</evidence>
<evidence type="ECO:0000256" key="4">
    <source>
        <dbReference type="ARBA" id="ARBA00022970"/>
    </source>
</evidence>
<dbReference type="PRINTS" id="PR00337">
    <property type="entry name" value="LEUILEVALBP"/>
</dbReference>
<dbReference type="Gene3D" id="3.40.50.2300">
    <property type="match status" value="2"/>
</dbReference>
<evidence type="ECO:0000256" key="3">
    <source>
        <dbReference type="ARBA" id="ARBA00022729"/>
    </source>
</evidence>
<dbReference type="PANTHER" id="PTHR30483">
    <property type="entry name" value="LEUCINE-SPECIFIC-BINDING PROTEIN"/>
    <property type="match status" value="1"/>
</dbReference>
<feature type="chain" id="PRO_5038967175" evidence="5">
    <location>
        <begin position="29"/>
        <end position="398"/>
    </location>
</feature>
<dbReference type="InterPro" id="IPR051010">
    <property type="entry name" value="BCAA_transport"/>
</dbReference>
<dbReference type="InterPro" id="IPR028081">
    <property type="entry name" value="Leu-bd"/>
</dbReference>
<evidence type="ECO:0000256" key="2">
    <source>
        <dbReference type="ARBA" id="ARBA00022448"/>
    </source>
</evidence>
<protein>
    <submittedName>
        <fullName evidence="7">Amino acid/amide ABC transporter substrate-binding protein, HAAT family</fullName>
    </submittedName>
</protein>
<gene>
    <name evidence="7" type="ORF">SAMN05216554_4178</name>
</gene>
<name>A0A1H3TFW2_9MICO</name>
<dbReference type="AlphaFoldDB" id="A0A1H3TFW2"/>
<dbReference type="EMBL" id="FNPZ01000005">
    <property type="protein sequence ID" value="SDZ48990.1"/>
    <property type="molecule type" value="Genomic_DNA"/>
</dbReference>
<organism evidence="7 8">
    <name type="scientific">Herbiconiux ginsengi</name>
    <dbReference type="NCBI Taxonomy" id="381665"/>
    <lineage>
        <taxon>Bacteria</taxon>
        <taxon>Bacillati</taxon>
        <taxon>Actinomycetota</taxon>
        <taxon>Actinomycetes</taxon>
        <taxon>Micrococcales</taxon>
        <taxon>Microbacteriaceae</taxon>
        <taxon>Herbiconiux</taxon>
    </lineage>
</organism>
<feature type="signal peptide" evidence="5">
    <location>
        <begin position="1"/>
        <end position="28"/>
    </location>
</feature>
<evidence type="ECO:0000256" key="5">
    <source>
        <dbReference type="SAM" id="SignalP"/>
    </source>
</evidence>